<dbReference type="RefSeq" id="WP_188430079.1">
    <property type="nucleotide sequence ID" value="NZ_BMEX01000002.1"/>
</dbReference>
<dbReference type="EMBL" id="BMEX01000002">
    <property type="protein sequence ID" value="GGA37374.1"/>
    <property type="molecule type" value="Genomic_DNA"/>
</dbReference>
<proteinExistence type="predicted"/>
<protein>
    <submittedName>
        <fullName evidence="1">Uncharacterized protein</fullName>
    </submittedName>
</protein>
<reference evidence="2" key="1">
    <citation type="journal article" date="2019" name="Int. J. Syst. Evol. Microbiol.">
        <title>The Global Catalogue of Microorganisms (GCM) 10K type strain sequencing project: providing services to taxonomists for standard genome sequencing and annotation.</title>
        <authorList>
            <consortium name="The Broad Institute Genomics Platform"/>
            <consortium name="The Broad Institute Genome Sequencing Center for Infectious Disease"/>
            <person name="Wu L."/>
            <person name="Ma J."/>
        </authorList>
    </citation>
    <scope>NUCLEOTIDE SEQUENCE [LARGE SCALE GENOMIC DNA]</scope>
    <source>
        <strain evidence="2">CGMCC 1.12404</strain>
    </source>
</reference>
<evidence type="ECO:0000313" key="2">
    <source>
        <dbReference type="Proteomes" id="UP000617979"/>
    </source>
</evidence>
<sequence>MQRETKYTATYQIGETTVHIVAPDITEEEREKRLEEIKRIIRRIWMELHQE</sequence>
<evidence type="ECO:0000313" key="1">
    <source>
        <dbReference type="EMBL" id="GGA37374.1"/>
    </source>
</evidence>
<organism evidence="1 2">
    <name type="scientific">Kroppenstedtia guangzhouensis</name>
    <dbReference type="NCBI Taxonomy" id="1274356"/>
    <lineage>
        <taxon>Bacteria</taxon>
        <taxon>Bacillati</taxon>
        <taxon>Bacillota</taxon>
        <taxon>Bacilli</taxon>
        <taxon>Bacillales</taxon>
        <taxon>Thermoactinomycetaceae</taxon>
        <taxon>Kroppenstedtia</taxon>
    </lineage>
</organism>
<comment type="caution">
    <text evidence="1">The sequence shown here is derived from an EMBL/GenBank/DDBJ whole genome shotgun (WGS) entry which is preliminary data.</text>
</comment>
<name>A0ABQ1G5G3_9BACL</name>
<accession>A0ABQ1G5G3</accession>
<gene>
    <name evidence="1" type="ORF">GCM10007416_07850</name>
</gene>
<dbReference type="Proteomes" id="UP000617979">
    <property type="component" value="Unassembled WGS sequence"/>
</dbReference>
<keyword evidence="2" id="KW-1185">Reference proteome</keyword>